<dbReference type="Gene3D" id="1.10.4200.10">
    <property type="entry name" value="Triphosphoribosyl-dephospho-CoA protein"/>
    <property type="match status" value="1"/>
</dbReference>
<dbReference type="EC" id="2.4.2.52" evidence="5"/>
<accession>A0AAE6TXP3</accession>
<evidence type="ECO:0000256" key="3">
    <source>
        <dbReference type="ARBA" id="ARBA00022741"/>
    </source>
</evidence>
<evidence type="ECO:0000256" key="4">
    <source>
        <dbReference type="ARBA" id="ARBA00022840"/>
    </source>
</evidence>
<proteinExistence type="inferred from homology"/>
<dbReference type="GO" id="GO:0016757">
    <property type="term" value="F:glycosyltransferase activity"/>
    <property type="evidence" value="ECO:0007669"/>
    <property type="project" value="UniProtKB-KW"/>
</dbReference>
<keyword evidence="2 5" id="KW-0808">Transferase</keyword>
<organism evidence="6 7">
    <name type="scientific">Fructilactobacillus fructivorans</name>
    <dbReference type="NCBI Taxonomy" id="1614"/>
    <lineage>
        <taxon>Bacteria</taxon>
        <taxon>Bacillati</taxon>
        <taxon>Bacillota</taxon>
        <taxon>Bacilli</taxon>
        <taxon>Lactobacillales</taxon>
        <taxon>Lactobacillaceae</taxon>
        <taxon>Fructilactobacillus</taxon>
    </lineage>
</organism>
<dbReference type="AlphaFoldDB" id="A0AAE6TXP3"/>
<comment type="catalytic activity">
    <reaction evidence="1 5">
        <text>3'-dephospho-CoA + ATP = 2'-(5''-triphospho-alpha-D-ribosyl)-3'-dephospho-CoA + adenine</text>
        <dbReference type="Rhea" id="RHEA:15117"/>
        <dbReference type="ChEBI" id="CHEBI:16708"/>
        <dbReference type="ChEBI" id="CHEBI:30616"/>
        <dbReference type="ChEBI" id="CHEBI:57328"/>
        <dbReference type="ChEBI" id="CHEBI:61378"/>
        <dbReference type="EC" id="2.4.2.52"/>
    </reaction>
</comment>
<dbReference type="GO" id="GO:0046917">
    <property type="term" value="F:triphosphoribosyl-dephospho-CoA synthase activity"/>
    <property type="evidence" value="ECO:0007669"/>
    <property type="project" value="UniProtKB-UniRule"/>
</dbReference>
<dbReference type="PANTHER" id="PTHR30201">
    <property type="entry name" value="TRIPHOSPHORIBOSYL-DEPHOSPHO-COA SYNTHASE"/>
    <property type="match status" value="1"/>
</dbReference>
<sequence length="279" mass="30740">MTVVNAAIESMLYEVVTNPKPGLVDPVSHHSHPDMDVFTFIDSTVTMRPYFEMAFKRGQTFVENDLRQLLGLIRPDGMDAEKTMFRVTKGVNTHKGAIFVMGIMSAALGYFSQTKKHSLGDLIRTEKKMTNGLIQSDFADVKSKSSKELTAGERQFLKYGKTGIRGEAEEGFPTVINDGMPTLLNSKGDKNEIILTTLLNIVAHSEDSNLIKRAGSPKIVDLVHQDVNLILGDGDLSDPKAKEKLKKMCQEFDDQNLSLGGSADLLILTIFLGKITGNF</sequence>
<protein>
    <recommendedName>
        <fullName evidence="5">Probable 2-(5''-triphosphoribosyl)-3'-dephosphocoenzyme-A synthase</fullName>
        <shortName evidence="5">2-(5''-triphosphoribosyl)-3'-dephospho-CoA synthase</shortName>
        <ecNumber evidence="5">2.4.2.52</ecNumber>
    </recommendedName>
</protein>
<keyword evidence="6" id="KW-0328">Glycosyltransferase</keyword>
<dbReference type="InterPro" id="IPR017551">
    <property type="entry name" value="TriPribosyl-deP-CoA_syn_CitG"/>
</dbReference>
<gene>
    <name evidence="5 6" type="primary">citG</name>
    <name evidence="6" type="ORF">LF543_03910</name>
</gene>
<keyword evidence="3 5" id="KW-0547">Nucleotide-binding</keyword>
<dbReference type="GO" id="GO:0005524">
    <property type="term" value="F:ATP binding"/>
    <property type="evidence" value="ECO:0007669"/>
    <property type="project" value="UniProtKB-KW"/>
</dbReference>
<dbReference type="PANTHER" id="PTHR30201:SF2">
    <property type="entry name" value="2-(5''-TRIPHOSPHORIBOSYL)-3'-DEPHOSPHOCOENZYME-A SYNTHASE"/>
    <property type="match status" value="1"/>
</dbReference>
<keyword evidence="4 5" id="KW-0067">ATP-binding</keyword>
<dbReference type="HAMAP" id="MF_00397">
    <property type="entry name" value="CitG"/>
    <property type="match status" value="1"/>
</dbReference>
<name>A0AAE6TXP3_9LACO</name>
<comment type="similarity">
    <text evidence="5">Belongs to the CitG/MdcB family.</text>
</comment>
<evidence type="ECO:0000256" key="1">
    <source>
        <dbReference type="ARBA" id="ARBA00001210"/>
    </source>
</evidence>
<evidence type="ECO:0000256" key="5">
    <source>
        <dbReference type="HAMAP-Rule" id="MF_00397"/>
    </source>
</evidence>
<dbReference type="GO" id="GO:0051191">
    <property type="term" value="P:prosthetic group biosynthetic process"/>
    <property type="evidence" value="ECO:0007669"/>
    <property type="project" value="TreeGrafter"/>
</dbReference>
<evidence type="ECO:0000313" key="7">
    <source>
        <dbReference type="Proteomes" id="UP000327194"/>
    </source>
</evidence>
<dbReference type="Pfam" id="PF01874">
    <property type="entry name" value="CitG"/>
    <property type="match status" value="1"/>
</dbReference>
<dbReference type="EMBL" id="CP045562">
    <property type="protein sequence ID" value="QFX93328.1"/>
    <property type="molecule type" value="Genomic_DNA"/>
</dbReference>
<evidence type="ECO:0000313" key="6">
    <source>
        <dbReference type="EMBL" id="QFX93328.1"/>
    </source>
</evidence>
<dbReference type="KEGG" id="lfv:LF543_03910"/>
<dbReference type="NCBIfam" id="TIGR03125">
    <property type="entry name" value="citrate_citG"/>
    <property type="match status" value="1"/>
</dbReference>
<evidence type="ECO:0000256" key="2">
    <source>
        <dbReference type="ARBA" id="ARBA00022679"/>
    </source>
</evidence>
<dbReference type="InterPro" id="IPR002736">
    <property type="entry name" value="CitG"/>
</dbReference>
<reference evidence="6 7" key="1">
    <citation type="submission" date="2019-10" db="EMBL/GenBank/DDBJ databases">
        <title>Genome sequencing of Lactobacillus fructivorans.</title>
        <authorList>
            <person name="Kim K."/>
        </authorList>
    </citation>
    <scope>NUCLEOTIDE SEQUENCE [LARGE SCALE GENOMIC DNA]</scope>
    <source>
        <strain evidence="6 7">LF543</strain>
    </source>
</reference>
<dbReference type="Proteomes" id="UP000327194">
    <property type="component" value="Chromosome"/>
</dbReference>